<proteinExistence type="inferred from homology"/>
<evidence type="ECO:0000256" key="4">
    <source>
        <dbReference type="ARBA" id="ARBA00022475"/>
    </source>
</evidence>
<evidence type="ECO:0000256" key="9">
    <source>
        <dbReference type="ARBA" id="ARBA00023136"/>
    </source>
</evidence>
<keyword evidence="8" id="KW-1133">Transmembrane helix</keyword>
<dbReference type="GO" id="GO:0031992">
    <property type="term" value="F:energy transducer activity"/>
    <property type="evidence" value="ECO:0007669"/>
    <property type="project" value="TreeGrafter"/>
</dbReference>
<feature type="region of interest" description="Disordered" evidence="10">
    <location>
        <begin position="41"/>
        <end position="61"/>
    </location>
</feature>
<comment type="subcellular location">
    <subcellularLocation>
        <location evidence="1">Cell inner membrane</location>
        <topology evidence="1">Single-pass membrane protein</topology>
        <orientation evidence="1">Periplasmic side</orientation>
    </subcellularLocation>
</comment>
<dbReference type="PANTHER" id="PTHR33446">
    <property type="entry name" value="PROTEIN TONB-RELATED"/>
    <property type="match status" value="1"/>
</dbReference>
<keyword evidence="4" id="KW-1003">Cell membrane</keyword>
<dbReference type="InterPro" id="IPR037682">
    <property type="entry name" value="TonB_C"/>
</dbReference>
<organism evidence="13 14">
    <name type="scientific">Mucilaginibacter myungsuensis</name>
    <dbReference type="NCBI Taxonomy" id="649104"/>
    <lineage>
        <taxon>Bacteria</taxon>
        <taxon>Pseudomonadati</taxon>
        <taxon>Bacteroidota</taxon>
        <taxon>Sphingobacteriia</taxon>
        <taxon>Sphingobacteriales</taxon>
        <taxon>Sphingobacteriaceae</taxon>
        <taxon>Mucilaginibacter</taxon>
    </lineage>
</organism>
<keyword evidence="6" id="KW-0812">Transmembrane</keyword>
<sequence>MKKTSLALLFNLLTLTVSAQKLDTKLISQLMAIDQADQQFRSKEAQHGAQTKEQDADNMRKQSALDEANLTKIEAIIAKHGYPGKSLVGNEYQSVAFMVIQHADAPAREKYLPMIIKAAEQGELRASSVAIMVDRTLTDKGQPQLYGSQMHETSKGVKLYPIADEQHVDIRRKKVGLSPLEDYLKPWNISYKVPMANHQNPAEIYYVPEHNPAADAELIGTMRSLHQKLTYPAAAKEKNISGYVTVELTIDKNGEVQNPQVVKSLGYGCDEEALRVIKEAKFTNPARQDVEKRFRLPFPADIAK</sequence>
<keyword evidence="3" id="KW-0813">Transport</keyword>
<dbReference type="Proteomes" id="UP000622475">
    <property type="component" value="Unassembled WGS sequence"/>
</dbReference>
<dbReference type="PANTHER" id="PTHR33446:SF2">
    <property type="entry name" value="PROTEIN TONB"/>
    <property type="match status" value="1"/>
</dbReference>
<dbReference type="SUPFAM" id="SSF74653">
    <property type="entry name" value="TolA/TonB C-terminal domain"/>
    <property type="match status" value="1"/>
</dbReference>
<evidence type="ECO:0000256" key="5">
    <source>
        <dbReference type="ARBA" id="ARBA00022519"/>
    </source>
</evidence>
<dbReference type="GO" id="GO:0015031">
    <property type="term" value="P:protein transport"/>
    <property type="evidence" value="ECO:0007669"/>
    <property type="project" value="UniProtKB-KW"/>
</dbReference>
<dbReference type="RefSeq" id="WP_194110449.1">
    <property type="nucleotide sequence ID" value="NZ_JADFFL010000002.1"/>
</dbReference>
<keyword evidence="7" id="KW-0653">Protein transport</keyword>
<evidence type="ECO:0000256" key="11">
    <source>
        <dbReference type="SAM" id="SignalP"/>
    </source>
</evidence>
<keyword evidence="9" id="KW-0472">Membrane</keyword>
<dbReference type="PROSITE" id="PS52015">
    <property type="entry name" value="TONB_CTD"/>
    <property type="match status" value="1"/>
</dbReference>
<dbReference type="Gene3D" id="3.30.1150.10">
    <property type="match status" value="1"/>
</dbReference>
<evidence type="ECO:0000256" key="8">
    <source>
        <dbReference type="ARBA" id="ARBA00022989"/>
    </source>
</evidence>
<dbReference type="Pfam" id="PF03544">
    <property type="entry name" value="TonB_C"/>
    <property type="match status" value="1"/>
</dbReference>
<evidence type="ECO:0000256" key="10">
    <source>
        <dbReference type="SAM" id="MobiDB-lite"/>
    </source>
</evidence>
<dbReference type="GO" id="GO:0098797">
    <property type="term" value="C:plasma membrane protein complex"/>
    <property type="evidence" value="ECO:0007669"/>
    <property type="project" value="TreeGrafter"/>
</dbReference>
<reference evidence="13" key="1">
    <citation type="submission" date="2020-10" db="EMBL/GenBank/DDBJ databases">
        <title>Mucilaginibacter mali sp. nov., isolated from rhizosphere soil of apple orchard.</title>
        <authorList>
            <person name="Lee J.-S."/>
            <person name="Kim H.S."/>
            <person name="Kim J.-S."/>
        </authorList>
    </citation>
    <scope>NUCLEOTIDE SEQUENCE</scope>
    <source>
        <strain evidence="13">KCTC 22746</strain>
    </source>
</reference>
<dbReference type="NCBIfam" id="TIGR01352">
    <property type="entry name" value="tonB_Cterm"/>
    <property type="match status" value="1"/>
</dbReference>
<dbReference type="EMBL" id="JADFFL010000002">
    <property type="protein sequence ID" value="MBE9661247.1"/>
    <property type="molecule type" value="Genomic_DNA"/>
</dbReference>
<dbReference type="AlphaFoldDB" id="A0A929KV00"/>
<keyword evidence="14" id="KW-1185">Reference proteome</keyword>
<gene>
    <name evidence="13" type="ORF">IRJ16_05080</name>
</gene>
<evidence type="ECO:0000256" key="2">
    <source>
        <dbReference type="ARBA" id="ARBA00006555"/>
    </source>
</evidence>
<protein>
    <submittedName>
        <fullName evidence="13">Energy transducer TonB</fullName>
    </submittedName>
</protein>
<feature type="chain" id="PRO_5037139050" evidence="11">
    <location>
        <begin position="20"/>
        <end position="304"/>
    </location>
</feature>
<evidence type="ECO:0000259" key="12">
    <source>
        <dbReference type="PROSITE" id="PS52015"/>
    </source>
</evidence>
<name>A0A929KV00_9SPHI</name>
<comment type="caution">
    <text evidence="13">The sequence shown here is derived from an EMBL/GenBank/DDBJ whole genome shotgun (WGS) entry which is preliminary data.</text>
</comment>
<dbReference type="InterPro" id="IPR051045">
    <property type="entry name" value="TonB-dependent_transducer"/>
</dbReference>
<feature type="signal peptide" evidence="11">
    <location>
        <begin position="1"/>
        <end position="19"/>
    </location>
</feature>
<dbReference type="GO" id="GO:0055085">
    <property type="term" value="P:transmembrane transport"/>
    <property type="evidence" value="ECO:0007669"/>
    <property type="project" value="InterPro"/>
</dbReference>
<keyword evidence="11" id="KW-0732">Signal</keyword>
<feature type="domain" description="TonB C-terminal" evidence="12">
    <location>
        <begin position="216"/>
        <end position="304"/>
    </location>
</feature>
<evidence type="ECO:0000313" key="14">
    <source>
        <dbReference type="Proteomes" id="UP000622475"/>
    </source>
</evidence>
<comment type="similarity">
    <text evidence="2">Belongs to the TonB family.</text>
</comment>
<dbReference type="Pfam" id="PF20329">
    <property type="entry name" value="DUF6624"/>
    <property type="match status" value="1"/>
</dbReference>
<evidence type="ECO:0000256" key="1">
    <source>
        <dbReference type="ARBA" id="ARBA00004383"/>
    </source>
</evidence>
<evidence type="ECO:0000256" key="7">
    <source>
        <dbReference type="ARBA" id="ARBA00022927"/>
    </source>
</evidence>
<keyword evidence="5" id="KW-0997">Cell inner membrane</keyword>
<dbReference type="InterPro" id="IPR046732">
    <property type="entry name" value="DUF6624"/>
</dbReference>
<accession>A0A929KV00</accession>
<evidence type="ECO:0000313" key="13">
    <source>
        <dbReference type="EMBL" id="MBE9661247.1"/>
    </source>
</evidence>
<evidence type="ECO:0000256" key="6">
    <source>
        <dbReference type="ARBA" id="ARBA00022692"/>
    </source>
</evidence>
<dbReference type="InterPro" id="IPR006260">
    <property type="entry name" value="TonB/TolA_C"/>
</dbReference>
<evidence type="ECO:0000256" key="3">
    <source>
        <dbReference type="ARBA" id="ARBA00022448"/>
    </source>
</evidence>